<dbReference type="EMBL" id="KZ678135">
    <property type="protein sequence ID" value="PSN67430.1"/>
    <property type="molecule type" value="Genomic_DNA"/>
</dbReference>
<dbReference type="Proteomes" id="UP000240883">
    <property type="component" value="Unassembled WGS sequence"/>
</dbReference>
<feature type="region of interest" description="Disordered" evidence="1">
    <location>
        <begin position="50"/>
        <end position="95"/>
    </location>
</feature>
<reference evidence="2 3" key="1">
    <citation type="journal article" date="2018" name="Front. Microbiol.">
        <title>Genome-Wide Analysis of Corynespora cassiicola Leaf Fall Disease Putative Effectors.</title>
        <authorList>
            <person name="Lopez D."/>
            <person name="Ribeiro S."/>
            <person name="Label P."/>
            <person name="Fumanal B."/>
            <person name="Venisse J.S."/>
            <person name="Kohler A."/>
            <person name="de Oliveira R.R."/>
            <person name="Labutti K."/>
            <person name="Lipzen A."/>
            <person name="Lail K."/>
            <person name="Bauer D."/>
            <person name="Ohm R.A."/>
            <person name="Barry K.W."/>
            <person name="Spatafora J."/>
            <person name="Grigoriev I.V."/>
            <person name="Martin F.M."/>
            <person name="Pujade-Renaud V."/>
        </authorList>
    </citation>
    <scope>NUCLEOTIDE SEQUENCE [LARGE SCALE GENOMIC DNA]</scope>
    <source>
        <strain evidence="2 3">Philippines</strain>
    </source>
</reference>
<gene>
    <name evidence="2" type="ORF">BS50DRAFT_391665</name>
</gene>
<evidence type="ECO:0000313" key="2">
    <source>
        <dbReference type="EMBL" id="PSN67430.1"/>
    </source>
</evidence>
<proteinExistence type="predicted"/>
<feature type="compositionally biased region" description="Low complexity" evidence="1">
    <location>
        <begin position="50"/>
        <end position="62"/>
    </location>
</feature>
<evidence type="ECO:0000256" key="1">
    <source>
        <dbReference type="SAM" id="MobiDB-lite"/>
    </source>
</evidence>
<feature type="compositionally biased region" description="Low complexity" evidence="1">
    <location>
        <begin position="72"/>
        <end position="82"/>
    </location>
</feature>
<name>A0A2T2NPX0_CORCC</name>
<dbReference type="AlphaFoldDB" id="A0A2T2NPX0"/>
<accession>A0A2T2NPX0</accession>
<evidence type="ECO:0000313" key="3">
    <source>
        <dbReference type="Proteomes" id="UP000240883"/>
    </source>
</evidence>
<protein>
    <submittedName>
        <fullName evidence="2">Uncharacterized protein</fullName>
    </submittedName>
</protein>
<keyword evidence="3" id="KW-1185">Reference proteome</keyword>
<organism evidence="2 3">
    <name type="scientific">Corynespora cassiicola Philippines</name>
    <dbReference type="NCBI Taxonomy" id="1448308"/>
    <lineage>
        <taxon>Eukaryota</taxon>
        <taxon>Fungi</taxon>
        <taxon>Dikarya</taxon>
        <taxon>Ascomycota</taxon>
        <taxon>Pezizomycotina</taxon>
        <taxon>Dothideomycetes</taxon>
        <taxon>Pleosporomycetidae</taxon>
        <taxon>Pleosporales</taxon>
        <taxon>Corynesporascaceae</taxon>
        <taxon>Corynespora</taxon>
    </lineage>
</organism>
<sequence>MHAGGSDNLNHAPPWTCPPVRLPACTRQTALHRTPRPLCARLAPLKAARHAAAISPTRLPSVPSSPSPSPSPWACSRRASAPIRPQRPAVRFLKS</sequence>